<reference evidence="1" key="1">
    <citation type="submission" date="2022-07" db="EMBL/GenBank/DDBJ databases">
        <title>Phylogenomic reconstructions and comparative analyses of Kickxellomycotina fungi.</title>
        <authorList>
            <person name="Reynolds N.K."/>
            <person name="Stajich J.E."/>
            <person name="Barry K."/>
            <person name="Grigoriev I.V."/>
            <person name="Crous P."/>
            <person name="Smith M.E."/>
        </authorList>
    </citation>
    <scope>NUCLEOTIDE SEQUENCE</scope>
    <source>
        <strain evidence="1">CBS 190363</strain>
    </source>
</reference>
<comment type="caution">
    <text evidence="1">The sequence shown here is derived from an EMBL/GenBank/DDBJ whole genome shotgun (WGS) entry which is preliminary data.</text>
</comment>
<organism evidence="1 2">
    <name type="scientific">Coemansia aciculifera</name>
    <dbReference type="NCBI Taxonomy" id="417176"/>
    <lineage>
        <taxon>Eukaryota</taxon>
        <taxon>Fungi</taxon>
        <taxon>Fungi incertae sedis</taxon>
        <taxon>Zoopagomycota</taxon>
        <taxon>Kickxellomycotina</taxon>
        <taxon>Kickxellomycetes</taxon>
        <taxon>Kickxellales</taxon>
        <taxon>Kickxellaceae</taxon>
        <taxon>Coemansia</taxon>
    </lineage>
</organism>
<evidence type="ECO:0000313" key="1">
    <source>
        <dbReference type="EMBL" id="KAJ2891360.1"/>
    </source>
</evidence>
<keyword evidence="2" id="KW-1185">Reference proteome</keyword>
<accession>A0ACC1M015</accession>
<name>A0ACC1M015_9FUNG</name>
<feature type="non-terminal residue" evidence="1">
    <location>
        <position position="230"/>
    </location>
</feature>
<proteinExistence type="predicted"/>
<sequence length="230" mass="25276">MLEEDEIGKRTMRRRNNGRSSETPLAQSQDTGKTIRSSRSRSRARRQVTTSDAVAGGTVVVRTKRGEDVLPQTGGTTIKETAQRVTRSQAVGKREDAAADGVTTRSMARRQKQETHGGVSVPLPQCIPLPTRGRGSEPPPTRIPPPPPPPAAVSPPPPPPPPPVVELSPRMARRSPQFNYDRFIPARSATDLRMYEQRAGSPTFSRRATHIEHRAQVDEANRTYDALLRA</sequence>
<evidence type="ECO:0000313" key="2">
    <source>
        <dbReference type="Proteomes" id="UP001139981"/>
    </source>
</evidence>
<gene>
    <name evidence="1" type="ORF">IWW38_003654</name>
</gene>
<protein>
    <submittedName>
        <fullName evidence="1">Uncharacterized protein</fullName>
    </submittedName>
</protein>
<dbReference type="EMBL" id="JANBVB010001010">
    <property type="protein sequence ID" value="KAJ2891360.1"/>
    <property type="molecule type" value="Genomic_DNA"/>
</dbReference>
<dbReference type="Proteomes" id="UP001139981">
    <property type="component" value="Unassembled WGS sequence"/>
</dbReference>